<sequence length="381" mass="42322">MTINLKGMVNYQEKRKAFIESVKNGDPQEKQNELYEASMNALAEDMVAEAKKEARMEAEEFINASKMDKGITPKEVKFFNAVTETGWKDEELLPETTVDEIFNDLTRERPLLKELGLKYTGLRLKILKSDPKGAIVWGKIFGEIKGQLDATFSEDDAKQSKATAFVVLPNDLLEYGPVWIKRYVTTQIKEAFAVGFEDAFLNGDGNDKPIGLTRDLAKGATSNGVTTYPEKEAAGTLTFADEKTAIKELKEMRKYHSVKENGKRISVAGKVVIVASPDEALDIETEFTSRNAMGDWVTKLPFGLRIVESDFQKSGKVTTFVSGRYDAFAAGALVIKEYDQTLALEDCRLFTAKQFAFGKAQDNKVAAVWTLSINGDPETGK</sequence>
<dbReference type="InterPro" id="IPR054612">
    <property type="entry name" value="Phage_capsid-like_C"/>
</dbReference>
<dbReference type="RefSeq" id="WP_010709312.1">
    <property type="nucleotide sequence ID" value="NZ_CABGHM010000001.1"/>
</dbReference>
<reference evidence="3 4" key="1">
    <citation type="submission" date="2018-10" db="EMBL/GenBank/DDBJ databases">
        <title>Genotypes and phenotypes of Enterococci isolated from broiler chickens.</title>
        <authorList>
            <person name="Muhammad A.R."/>
            <person name="Diarra M.S."/>
        </authorList>
    </citation>
    <scope>NUCLEOTIDE SEQUENCE [LARGE SCALE GENOMIC DNA]</scope>
    <source>
        <strain evidence="3 4">LIT2 A36'</strain>
    </source>
</reference>
<dbReference type="Proteomes" id="UP000281488">
    <property type="component" value="Unassembled WGS sequence"/>
</dbReference>
<dbReference type="InterPro" id="IPR024455">
    <property type="entry name" value="Phage_capsid"/>
</dbReference>
<dbReference type="EMBL" id="RKMZ01000001">
    <property type="protein sequence ID" value="ROX35421.1"/>
    <property type="molecule type" value="Genomic_DNA"/>
</dbReference>
<name>A0ABD7J2H2_ENTFL</name>
<evidence type="ECO:0000313" key="4">
    <source>
        <dbReference type="Proteomes" id="UP000281488"/>
    </source>
</evidence>
<proteinExistence type="predicted"/>
<dbReference type="Pfam" id="PF05065">
    <property type="entry name" value="Phage_capsid"/>
    <property type="match status" value="1"/>
</dbReference>
<organism evidence="3 4">
    <name type="scientific">Enterococcus faecalis</name>
    <name type="common">Streptococcus faecalis</name>
    <dbReference type="NCBI Taxonomy" id="1351"/>
    <lineage>
        <taxon>Bacteria</taxon>
        <taxon>Bacillati</taxon>
        <taxon>Bacillota</taxon>
        <taxon>Bacilli</taxon>
        <taxon>Lactobacillales</taxon>
        <taxon>Enterococcaceae</taxon>
        <taxon>Enterococcus</taxon>
    </lineage>
</organism>
<dbReference type="AlphaFoldDB" id="A0ABD7J2H2"/>
<evidence type="ECO:0000256" key="1">
    <source>
        <dbReference type="ARBA" id="ARBA00004328"/>
    </source>
</evidence>
<dbReference type="SUPFAM" id="SSF56563">
    <property type="entry name" value="Major capsid protein gp5"/>
    <property type="match status" value="1"/>
</dbReference>
<feature type="domain" description="Phage capsid-like C-terminal" evidence="2">
    <location>
        <begin position="92"/>
        <end position="287"/>
    </location>
</feature>
<gene>
    <name evidence="3" type="ORF">EGW16_03500</name>
</gene>
<evidence type="ECO:0000259" key="2">
    <source>
        <dbReference type="Pfam" id="PF05065"/>
    </source>
</evidence>
<comment type="caution">
    <text evidence="3">The sequence shown here is derived from an EMBL/GenBank/DDBJ whole genome shotgun (WGS) entry which is preliminary data.</text>
</comment>
<evidence type="ECO:0000313" key="3">
    <source>
        <dbReference type="EMBL" id="ROX35421.1"/>
    </source>
</evidence>
<comment type="subcellular location">
    <subcellularLocation>
        <location evidence="1">Virion</location>
    </subcellularLocation>
</comment>
<dbReference type="NCBIfam" id="TIGR01554">
    <property type="entry name" value="major_cap_HK97"/>
    <property type="match status" value="1"/>
</dbReference>
<accession>A0ABD7J2H2</accession>
<protein>
    <submittedName>
        <fullName evidence="3">Phage major capsid protein</fullName>
    </submittedName>
</protein>